<proteinExistence type="predicted"/>
<evidence type="ECO:0000259" key="3">
    <source>
        <dbReference type="Pfam" id="PF01636"/>
    </source>
</evidence>
<dbReference type="Pfam" id="PF01636">
    <property type="entry name" value="APH"/>
    <property type="match status" value="1"/>
</dbReference>
<keyword evidence="5" id="KW-1185">Reference proteome</keyword>
<gene>
    <name evidence="4" type="ORF">ACFQZQ_08770</name>
</gene>
<dbReference type="RefSeq" id="WP_386812370.1">
    <property type="nucleotide sequence ID" value="NZ_JBHTIH010000003.1"/>
</dbReference>
<feature type="domain" description="Aminoglycoside phosphotransferase" evidence="3">
    <location>
        <begin position="60"/>
        <end position="272"/>
    </location>
</feature>
<dbReference type="Proteomes" id="UP001597090">
    <property type="component" value="Unassembled WGS sequence"/>
</dbReference>
<protein>
    <submittedName>
        <fullName evidence="4">Aminoglycoside phosphotransferase family protein</fullName>
    </submittedName>
</protein>
<reference evidence="5" key="1">
    <citation type="journal article" date="2019" name="Int. J. Syst. Evol. Microbiol.">
        <title>The Global Catalogue of Microorganisms (GCM) 10K type strain sequencing project: providing services to taxonomists for standard genome sequencing and annotation.</title>
        <authorList>
            <consortium name="The Broad Institute Genomics Platform"/>
            <consortium name="The Broad Institute Genome Sequencing Center for Infectious Disease"/>
            <person name="Wu L."/>
            <person name="Ma J."/>
        </authorList>
    </citation>
    <scope>NUCLEOTIDE SEQUENCE [LARGE SCALE GENOMIC DNA]</scope>
    <source>
        <strain evidence="5">CCUG 55491</strain>
    </source>
</reference>
<accession>A0ABW2YRY8</accession>
<keyword evidence="2" id="KW-0067">ATP-binding</keyword>
<sequence>MTLPTPAPTTRELARQAWARAATGDATFDLHRASTDAGFRSYWRGATAAGSIIPGGAASGSAAPNSAASTSVIVMDSPPDKEDVRPWLRVRALLEAGGVRVPRVLAQDVEAGFLLLEDLGADTYLHVIGLHNADELLDAAVAQLLKLQAIACPSDLPAYDEALLARELRLFDEWYLGRHLGLSLDCGDLEKLDLVYRQLIDSALAQPQVLVHRDYMPRNLMPVDGGPAVLDFQDAVRGPIAYDPISLFKDAFLSWPEDRVDAWLDRYHARASAAGLPLPSLAQFRRDADLIGVQRHLKVIGIFARLNHRDAKPKYLADVPRFFAYLDGVLPKYPQLAPLVELIEHRVKPAIAEQTRAHEGLA</sequence>
<organism evidence="4 5">
    <name type="scientific">Lysobacter koreensis</name>
    <dbReference type="NCBI Taxonomy" id="266122"/>
    <lineage>
        <taxon>Bacteria</taxon>
        <taxon>Pseudomonadati</taxon>
        <taxon>Pseudomonadota</taxon>
        <taxon>Gammaproteobacteria</taxon>
        <taxon>Lysobacterales</taxon>
        <taxon>Lysobacteraceae</taxon>
        <taxon>Lysobacter</taxon>
    </lineage>
</organism>
<evidence type="ECO:0000313" key="4">
    <source>
        <dbReference type="EMBL" id="MFD0739371.1"/>
    </source>
</evidence>
<dbReference type="PANTHER" id="PTHR33540">
    <property type="entry name" value="TRNA THREONYLCARBAMOYLADENOSINE BIOSYNTHESIS PROTEIN TSAE"/>
    <property type="match status" value="1"/>
</dbReference>
<dbReference type="PANTHER" id="PTHR33540:SF1">
    <property type="entry name" value="N-ACETYLMURAMATE_N-ACETYLGLUCOSAMINE KINASE"/>
    <property type="match status" value="1"/>
</dbReference>
<evidence type="ECO:0000256" key="1">
    <source>
        <dbReference type="ARBA" id="ARBA00022741"/>
    </source>
</evidence>
<evidence type="ECO:0000313" key="5">
    <source>
        <dbReference type="Proteomes" id="UP001597090"/>
    </source>
</evidence>
<evidence type="ECO:0000256" key="2">
    <source>
        <dbReference type="ARBA" id="ARBA00022840"/>
    </source>
</evidence>
<dbReference type="SUPFAM" id="SSF56112">
    <property type="entry name" value="Protein kinase-like (PK-like)"/>
    <property type="match status" value="1"/>
</dbReference>
<keyword evidence="1" id="KW-0547">Nucleotide-binding</keyword>
<dbReference type="Gene3D" id="3.30.200.20">
    <property type="entry name" value="Phosphorylase Kinase, domain 1"/>
    <property type="match status" value="1"/>
</dbReference>
<dbReference type="EMBL" id="JBHTIH010000003">
    <property type="protein sequence ID" value="MFD0739371.1"/>
    <property type="molecule type" value="Genomic_DNA"/>
</dbReference>
<dbReference type="InterPro" id="IPR011009">
    <property type="entry name" value="Kinase-like_dom_sf"/>
</dbReference>
<name>A0ABW2YRY8_9GAMM</name>
<dbReference type="Gene3D" id="3.90.1200.10">
    <property type="match status" value="1"/>
</dbReference>
<dbReference type="InterPro" id="IPR002575">
    <property type="entry name" value="Aminoglycoside_PTrfase"/>
</dbReference>
<comment type="caution">
    <text evidence="4">The sequence shown here is derived from an EMBL/GenBank/DDBJ whole genome shotgun (WGS) entry which is preliminary data.</text>
</comment>